<feature type="compositionally biased region" description="Polar residues" evidence="5">
    <location>
        <begin position="294"/>
        <end position="303"/>
    </location>
</feature>
<dbReference type="InterPro" id="IPR000953">
    <property type="entry name" value="Chromo/chromo_shadow_dom"/>
</dbReference>
<dbReference type="GO" id="GO:0000122">
    <property type="term" value="P:negative regulation of transcription by RNA polymerase II"/>
    <property type="evidence" value="ECO:0007669"/>
    <property type="project" value="TreeGrafter"/>
</dbReference>
<dbReference type="GO" id="GO:0035102">
    <property type="term" value="C:PRC1 complex"/>
    <property type="evidence" value="ECO:0007669"/>
    <property type="project" value="InterPro"/>
</dbReference>
<feature type="region of interest" description="Disordered" evidence="5">
    <location>
        <begin position="585"/>
        <end position="604"/>
    </location>
</feature>
<evidence type="ECO:0000256" key="5">
    <source>
        <dbReference type="SAM" id="MobiDB-lite"/>
    </source>
</evidence>
<dbReference type="CDD" id="cd18644">
    <property type="entry name" value="CD_polycomb"/>
    <property type="match status" value="1"/>
</dbReference>
<feature type="region of interest" description="Disordered" evidence="5">
    <location>
        <begin position="55"/>
        <end position="271"/>
    </location>
</feature>
<feature type="compositionally biased region" description="Basic and acidic residues" evidence="5">
    <location>
        <begin position="166"/>
        <end position="177"/>
    </location>
</feature>
<protein>
    <submittedName>
        <fullName evidence="8">Chromo domain-containing protein</fullName>
    </submittedName>
</protein>
<keyword evidence="3" id="KW-0804">Transcription</keyword>
<keyword evidence="4" id="KW-0539">Nucleus</keyword>
<feature type="compositionally biased region" description="Acidic residues" evidence="5">
    <location>
        <begin position="147"/>
        <end position="163"/>
    </location>
</feature>
<dbReference type="InterPro" id="IPR016197">
    <property type="entry name" value="Chromo-like_dom_sf"/>
</dbReference>
<dbReference type="InterPro" id="IPR042796">
    <property type="entry name" value="CBX2"/>
</dbReference>
<evidence type="ECO:0000259" key="6">
    <source>
        <dbReference type="PROSITE" id="PS50013"/>
    </source>
</evidence>
<evidence type="ECO:0000256" key="3">
    <source>
        <dbReference type="ARBA" id="ARBA00023163"/>
    </source>
</evidence>
<evidence type="ECO:0000256" key="1">
    <source>
        <dbReference type="ARBA" id="ARBA00004123"/>
    </source>
</evidence>
<evidence type="ECO:0000256" key="4">
    <source>
        <dbReference type="ARBA" id="ARBA00023242"/>
    </source>
</evidence>
<dbReference type="PANTHER" id="PTHR46860:SF1">
    <property type="entry name" value="CHROMOBOX PROTEIN HOMOLOG 2"/>
    <property type="match status" value="1"/>
</dbReference>
<feature type="compositionally biased region" description="Basic residues" evidence="5">
    <location>
        <begin position="86"/>
        <end position="95"/>
    </location>
</feature>
<dbReference type="PROSITE" id="PS00598">
    <property type="entry name" value="CHROMO_1"/>
    <property type="match status" value="1"/>
</dbReference>
<dbReference type="InterPro" id="IPR006565">
    <property type="entry name" value="BTP"/>
</dbReference>
<reference evidence="8" key="1">
    <citation type="submission" date="2022-11" db="UniProtKB">
        <authorList>
            <consortium name="WormBaseParasite"/>
        </authorList>
    </citation>
    <scope>IDENTIFICATION</scope>
</reference>
<dbReference type="InterPro" id="IPR029526">
    <property type="entry name" value="PGBD"/>
</dbReference>
<evidence type="ECO:0000313" key="7">
    <source>
        <dbReference type="Proteomes" id="UP000887574"/>
    </source>
</evidence>
<dbReference type="Proteomes" id="UP000887574">
    <property type="component" value="Unplaced"/>
</dbReference>
<dbReference type="PROSITE" id="PS50013">
    <property type="entry name" value="CHROMO_2"/>
    <property type="match status" value="1"/>
</dbReference>
<dbReference type="WBParaSite" id="jg19542">
    <property type="protein sequence ID" value="jg19542"/>
    <property type="gene ID" value="jg19542"/>
</dbReference>
<dbReference type="SMART" id="SM00298">
    <property type="entry name" value="CHROMO"/>
    <property type="match status" value="1"/>
</dbReference>
<feature type="domain" description="Chromo" evidence="6">
    <location>
        <begin position="10"/>
        <end position="68"/>
    </location>
</feature>
<accession>A0A915DHL8</accession>
<dbReference type="Pfam" id="PF07524">
    <property type="entry name" value="Bromo_TP"/>
    <property type="match status" value="1"/>
</dbReference>
<feature type="region of interest" description="Disordered" evidence="5">
    <location>
        <begin position="491"/>
        <end position="533"/>
    </location>
</feature>
<feature type="compositionally biased region" description="Basic and acidic residues" evidence="5">
    <location>
        <begin position="75"/>
        <end position="85"/>
    </location>
</feature>
<dbReference type="Pfam" id="PF13843">
    <property type="entry name" value="DDE_Tnp_1_7"/>
    <property type="match status" value="1"/>
</dbReference>
<dbReference type="Pfam" id="PF00385">
    <property type="entry name" value="Chromo"/>
    <property type="match status" value="1"/>
</dbReference>
<name>A0A915DHL8_9BILA</name>
<organism evidence="7 8">
    <name type="scientific">Ditylenchus dipsaci</name>
    <dbReference type="NCBI Taxonomy" id="166011"/>
    <lineage>
        <taxon>Eukaryota</taxon>
        <taxon>Metazoa</taxon>
        <taxon>Ecdysozoa</taxon>
        <taxon>Nematoda</taxon>
        <taxon>Chromadorea</taxon>
        <taxon>Rhabditida</taxon>
        <taxon>Tylenchina</taxon>
        <taxon>Tylenchomorpha</taxon>
        <taxon>Sphaerularioidea</taxon>
        <taxon>Anguinidae</taxon>
        <taxon>Anguininae</taxon>
        <taxon>Ditylenchus</taxon>
    </lineage>
</organism>
<dbReference type="InterPro" id="IPR009072">
    <property type="entry name" value="Histone-fold"/>
</dbReference>
<dbReference type="SUPFAM" id="SSF54160">
    <property type="entry name" value="Chromo domain-like"/>
    <property type="match status" value="1"/>
</dbReference>
<feature type="compositionally biased region" description="Low complexity" evidence="5">
    <location>
        <begin position="97"/>
        <end position="122"/>
    </location>
</feature>
<feature type="compositionally biased region" description="Acidic residues" evidence="5">
    <location>
        <begin position="194"/>
        <end position="206"/>
    </location>
</feature>
<comment type="subcellular location">
    <subcellularLocation>
        <location evidence="1">Nucleus</location>
    </subcellularLocation>
</comment>
<dbReference type="InterPro" id="IPR023780">
    <property type="entry name" value="Chromo_domain"/>
</dbReference>
<dbReference type="PANTHER" id="PTHR46860">
    <property type="entry name" value="CHROMOBOX PROTEIN HOMOLOG 2"/>
    <property type="match status" value="1"/>
</dbReference>
<evidence type="ECO:0000313" key="8">
    <source>
        <dbReference type="WBParaSite" id="jg19542"/>
    </source>
</evidence>
<feature type="compositionally biased region" description="Basic and acidic residues" evidence="5">
    <location>
        <begin position="184"/>
        <end position="193"/>
    </location>
</feature>
<keyword evidence="7" id="KW-1185">Reference proteome</keyword>
<sequence>MDPVDGDQVYAAERLLNMRTRKGKSEYLVKWKGWSAKYNTWEPVDNILDERLIQEFEDNQPGKSSAKRKSTASVVDKEPAEEKPTPAKRGRRPARKTSTSDNTSPSTSVGTRRSSRSVASVTEQQKLGEQSQQPDENEATEKPVQETSEDSDAPAEESEDVQSEIENNKKKVADKTETLATEVASKDADTEMEHDGEENEAEEVENADGKKAVRLESSTEDSSVSDEPVESSNEVAMPEQAIDDPLDLYVKKDEPSTEETGENGNTESSDEKVYEIAAESEAGHKIQMFTVPTTSQPKAQANKSMEGKTDGDDEDQERFEIVKEYGNGNSNSNSAAPGNGAFLETKLWCDPSSSMTDANITLALWTIHIVIVKFLTADLTNVGRTVVCDNFFTSPDLGQSLLKNKTRIIGTIRPSRLGLPKGFVSEELETSVYWCSIGSHSVRSEQAINTCENCNRNVCQNHMVQRILCCECKQKETPSRKKVAQIAELHKPITRSQAPAKQGGKCADCPPGNRNMNQQPSTSSSPPMDANQSALMGSTIHKQILRNSVGAVCKMAGFDLIQDRVLTQLAQMTANFLNEVCRSAKESSDHTGRTEVTPGDAFWV</sequence>
<keyword evidence="2" id="KW-0805">Transcription regulation</keyword>
<dbReference type="Gene3D" id="1.10.20.10">
    <property type="entry name" value="Histone, subunit A"/>
    <property type="match status" value="1"/>
</dbReference>
<dbReference type="InterPro" id="IPR023779">
    <property type="entry name" value="Chromodomain_CS"/>
</dbReference>
<dbReference type="GO" id="GO:0046982">
    <property type="term" value="F:protein heterodimerization activity"/>
    <property type="evidence" value="ECO:0007669"/>
    <property type="project" value="InterPro"/>
</dbReference>
<feature type="region of interest" description="Disordered" evidence="5">
    <location>
        <begin position="294"/>
        <end position="314"/>
    </location>
</feature>
<dbReference type="GO" id="GO:0000792">
    <property type="term" value="C:heterochromatin"/>
    <property type="evidence" value="ECO:0007669"/>
    <property type="project" value="TreeGrafter"/>
</dbReference>
<dbReference type="AlphaFoldDB" id="A0A915DHL8"/>
<proteinExistence type="predicted"/>
<feature type="compositionally biased region" description="Polar residues" evidence="5">
    <location>
        <begin position="514"/>
        <end position="533"/>
    </location>
</feature>
<dbReference type="Gene3D" id="2.40.50.40">
    <property type="match status" value="1"/>
</dbReference>
<feature type="compositionally biased region" description="Polar residues" evidence="5">
    <location>
        <begin position="123"/>
        <end position="134"/>
    </location>
</feature>
<evidence type="ECO:0000256" key="2">
    <source>
        <dbReference type="ARBA" id="ARBA00023015"/>
    </source>
</evidence>